<feature type="domain" description="Methyltransferase type 11" evidence="1">
    <location>
        <begin position="41"/>
        <end position="138"/>
    </location>
</feature>
<evidence type="ECO:0000313" key="2">
    <source>
        <dbReference type="EMBL" id="SFR35635.1"/>
    </source>
</evidence>
<dbReference type="GO" id="GO:0008757">
    <property type="term" value="F:S-adenosylmethionine-dependent methyltransferase activity"/>
    <property type="evidence" value="ECO:0007669"/>
    <property type="project" value="InterPro"/>
</dbReference>
<dbReference type="Pfam" id="PF08241">
    <property type="entry name" value="Methyltransf_11"/>
    <property type="match status" value="1"/>
</dbReference>
<sequence>MLSFDAKTARLLDDVYAGSDCTRRRQESFDALKPAPGEVILDIGAGNGLLTGELARAVGPSGRVIAVEPSADMRASAQARCAGFDWVEIVDGTADSLPAPAETIDKAVAVQVFEYLQDIPRAVTEVHRVLRKDGRLVIGDIHFDSLVWHTDNPDRMARMQIAWDHHFTTRNVPAQLPAILRATGFCLDAVTPVTVCDYQLRPDGLARMMIILMRDFAIAGGHVPTAEATAWADEQTALAAQGRFFFAVTHFVTSARKT</sequence>
<name>A0A1I6G0B4_9RHOB</name>
<dbReference type="CDD" id="cd02440">
    <property type="entry name" value="AdoMet_MTases"/>
    <property type="match status" value="1"/>
</dbReference>
<keyword evidence="2" id="KW-0489">Methyltransferase</keyword>
<dbReference type="PANTHER" id="PTHR42912">
    <property type="entry name" value="METHYLTRANSFERASE"/>
    <property type="match status" value="1"/>
</dbReference>
<proteinExistence type="predicted"/>
<dbReference type="OrthoDB" id="9787738at2"/>
<gene>
    <name evidence="2" type="ORF">SAMN04488005_0846</name>
</gene>
<evidence type="ECO:0000313" key="3">
    <source>
        <dbReference type="Proteomes" id="UP000199478"/>
    </source>
</evidence>
<dbReference type="Gene3D" id="3.40.50.150">
    <property type="entry name" value="Vaccinia Virus protein VP39"/>
    <property type="match status" value="1"/>
</dbReference>
<accession>A0A1I6G0B4</accession>
<dbReference type="AlphaFoldDB" id="A0A1I6G0B4"/>
<dbReference type="InterPro" id="IPR050508">
    <property type="entry name" value="Methyltransf_Superfamily"/>
</dbReference>
<dbReference type="STRING" id="390270.SAMN04488005_0846"/>
<dbReference type="InterPro" id="IPR013216">
    <property type="entry name" value="Methyltransf_11"/>
</dbReference>
<dbReference type="Proteomes" id="UP000199478">
    <property type="component" value="Unassembled WGS sequence"/>
</dbReference>
<dbReference type="GO" id="GO:0032259">
    <property type="term" value="P:methylation"/>
    <property type="evidence" value="ECO:0007669"/>
    <property type="project" value="UniProtKB-KW"/>
</dbReference>
<keyword evidence="2" id="KW-0808">Transferase</keyword>
<evidence type="ECO:0000259" key="1">
    <source>
        <dbReference type="Pfam" id="PF08241"/>
    </source>
</evidence>
<dbReference type="EMBL" id="FOYP01000001">
    <property type="protein sequence ID" value="SFR35635.1"/>
    <property type="molecule type" value="Genomic_DNA"/>
</dbReference>
<keyword evidence="3" id="KW-1185">Reference proteome</keyword>
<dbReference type="RefSeq" id="WP_090196828.1">
    <property type="nucleotide sequence ID" value="NZ_FOYP01000001.1"/>
</dbReference>
<protein>
    <submittedName>
        <fullName evidence="2">Methyltransferase, FkbM family</fullName>
    </submittedName>
</protein>
<reference evidence="3" key="1">
    <citation type="submission" date="2016-10" db="EMBL/GenBank/DDBJ databases">
        <authorList>
            <person name="Varghese N."/>
            <person name="Submissions S."/>
        </authorList>
    </citation>
    <scope>NUCLEOTIDE SEQUENCE [LARGE SCALE GENOMIC DNA]</scope>
    <source>
        <strain evidence="3">DSM 26879</strain>
    </source>
</reference>
<dbReference type="InterPro" id="IPR029063">
    <property type="entry name" value="SAM-dependent_MTases_sf"/>
</dbReference>
<organism evidence="2 3">
    <name type="scientific">Yoonia tamlensis</name>
    <dbReference type="NCBI Taxonomy" id="390270"/>
    <lineage>
        <taxon>Bacteria</taxon>
        <taxon>Pseudomonadati</taxon>
        <taxon>Pseudomonadota</taxon>
        <taxon>Alphaproteobacteria</taxon>
        <taxon>Rhodobacterales</taxon>
        <taxon>Paracoccaceae</taxon>
        <taxon>Yoonia</taxon>
    </lineage>
</organism>
<dbReference type="SUPFAM" id="SSF53335">
    <property type="entry name" value="S-adenosyl-L-methionine-dependent methyltransferases"/>
    <property type="match status" value="1"/>
</dbReference>